<feature type="domain" description="Peptidase S54 rhomboid" evidence="8">
    <location>
        <begin position="157"/>
        <end position="303"/>
    </location>
</feature>
<evidence type="ECO:0000256" key="2">
    <source>
        <dbReference type="ARBA" id="ARBA00009045"/>
    </source>
</evidence>
<dbReference type="InterPro" id="IPR050925">
    <property type="entry name" value="Rhomboid_protease_S54"/>
</dbReference>
<dbReference type="OrthoDB" id="9814037at2"/>
<keyword evidence="5 7" id="KW-1133">Transmembrane helix</keyword>
<dbReference type="GO" id="GO:0006508">
    <property type="term" value="P:proteolysis"/>
    <property type="evidence" value="ECO:0007669"/>
    <property type="project" value="UniProtKB-KW"/>
</dbReference>
<evidence type="ECO:0000256" key="5">
    <source>
        <dbReference type="ARBA" id="ARBA00022989"/>
    </source>
</evidence>
<evidence type="ECO:0000256" key="7">
    <source>
        <dbReference type="SAM" id="Phobius"/>
    </source>
</evidence>
<dbReference type="GO" id="GO:0016020">
    <property type="term" value="C:membrane"/>
    <property type="evidence" value="ECO:0007669"/>
    <property type="project" value="UniProtKB-SubCell"/>
</dbReference>
<protein>
    <submittedName>
        <fullName evidence="9">Rhomboid family intramembrane serine protease</fullName>
    </submittedName>
</protein>
<dbReference type="RefSeq" id="WP_136546294.1">
    <property type="nucleotide sequence ID" value="NZ_CP031093.1"/>
</dbReference>
<feature type="transmembrane region" description="Helical" evidence="7">
    <location>
        <begin position="218"/>
        <end position="238"/>
    </location>
</feature>
<feature type="transmembrane region" description="Helical" evidence="7">
    <location>
        <begin position="194"/>
        <end position="212"/>
    </location>
</feature>
<dbReference type="PANTHER" id="PTHR43731">
    <property type="entry name" value="RHOMBOID PROTEASE"/>
    <property type="match status" value="1"/>
</dbReference>
<dbReference type="SUPFAM" id="SSF144091">
    <property type="entry name" value="Rhomboid-like"/>
    <property type="match status" value="1"/>
</dbReference>
<keyword evidence="4" id="KW-0378">Hydrolase</keyword>
<keyword evidence="6 7" id="KW-0472">Membrane</keyword>
<evidence type="ECO:0000256" key="6">
    <source>
        <dbReference type="ARBA" id="ARBA00023136"/>
    </source>
</evidence>
<accession>A0A4P7XDT4</accession>
<gene>
    <name evidence="9" type="ORF">soil367_01655</name>
</gene>
<evidence type="ECO:0000256" key="3">
    <source>
        <dbReference type="ARBA" id="ARBA00022692"/>
    </source>
</evidence>
<dbReference type="Pfam" id="PF01694">
    <property type="entry name" value="Rhomboid"/>
    <property type="match status" value="1"/>
</dbReference>
<dbReference type="InterPro" id="IPR035952">
    <property type="entry name" value="Rhomboid-like_sf"/>
</dbReference>
<dbReference type="KEGG" id="hmi:soil367_01655"/>
<dbReference type="GO" id="GO:0004252">
    <property type="term" value="F:serine-type endopeptidase activity"/>
    <property type="evidence" value="ECO:0007669"/>
    <property type="project" value="InterPro"/>
</dbReference>
<dbReference type="InterPro" id="IPR022764">
    <property type="entry name" value="Peptidase_S54_rhomboid_dom"/>
</dbReference>
<keyword evidence="3 7" id="KW-0812">Transmembrane</keyword>
<feature type="transmembrane region" description="Helical" evidence="7">
    <location>
        <begin position="245"/>
        <end position="268"/>
    </location>
</feature>
<feature type="transmembrane region" description="Helical" evidence="7">
    <location>
        <begin position="167"/>
        <end position="185"/>
    </location>
</feature>
<feature type="transmembrane region" description="Helical" evidence="7">
    <location>
        <begin position="283"/>
        <end position="302"/>
    </location>
</feature>
<evidence type="ECO:0000259" key="8">
    <source>
        <dbReference type="Pfam" id="PF01694"/>
    </source>
</evidence>
<organism evidence="9 10">
    <name type="scientific">Hydrocarboniclastica marina</name>
    <dbReference type="NCBI Taxonomy" id="2259620"/>
    <lineage>
        <taxon>Bacteria</taxon>
        <taxon>Pseudomonadati</taxon>
        <taxon>Pseudomonadota</taxon>
        <taxon>Gammaproteobacteria</taxon>
        <taxon>Alteromonadales</taxon>
        <taxon>Alteromonadaceae</taxon>
        <taxon>Hydrocarboniclastica</taxon>
    </lineage>
</organism>
<evidence type="ECO:0000313" key="10">
    <source>
        <dbReference type="Proteomes" id="UP000298049"/>
    </source>
</evidence>
<evidence type="ECO:0000256" key="4">
    <source>
        <dbReference type="ARBA" id="ARBA00022801"/>
    </source>
</evidence>
<dbReference type="EMBL" id="CP031093">
    <property type="protein sequence ID" value="QCF24765.1"/>
    <property type="molecule type" value="Genomic_DNA"/>
</dbReference>
<dbReference type="Gene3D" id="1.20.1540.10">
    <property type="entry name" value="Rhomboid-like"/>
    <property type="match status" value="1"/>
</dbReference>
<dbReference type="PANTHER" id="PTHR43731:SF14">
    <property type="entry name" value="PRESENILIN-ASSOCIATED RHOMBOID-LIKE PROTEIN, MITOCHONDRIAL"/>
    <property type="match status" value="1"/>
</dbReference>
<dbReference type="Proteomes" id="UP000298049">
    <property type="component" value="Chromosome"/>
</dbReference>
<evidence type="ECO:0000256" key="1">
    <source>
        <dbReference type="ARBA" id="ARBA00004141"/>
    </source>
</evidence>
<sequence>MIIIPVERKLDWKRPPWLTLTLIVVNVLVFALYQSGDSKLIQQAVEQYQRNDLLVLEAPVYESYLRRQANVHEDAQAQEQLDALSEIPATERDQILTLWLLQDPEFYAYAQENGGRYWQDAELTRWSDARANIQSRYLDRISSQRFGLKPDEVRIADLVLYQFMHGGWEHLLGNMLFLFLLGFAVEQALGAPRYLLTYLICGVFSGLAFALIEGFDGPPLVGASGSISGLMGMYIALYGRQRIRFFYFVGVYFNYLKAPALLMLPLWAGKELWQYFAIPGSNVAYMAHLGGLLAGASLIGLFHKNWLKVEEAFLDVPEDEQDAQFRKEYAMALASLERFEFKHACAQFTALWRRYPDRWILLEHLYQLAKLRPAEPAYLDHTVELMGLALRQNRFSQLTEVWDEYQKLAGDLRPLAAADHNRVLFAALKAGDLKTADRAFGRLQATGEALLIEEACRLLVVEMDKRQLGTRAEKYRRMLA</sequence>
<name>A0A4P7XDT4_9ALTE</name>
<proteinExistence type="inferred from homology"/>
<dbReference type="AlphaFoldDB" id="A0A4P7XDT4"/>
<keyword evidence="10" id="KW-1185">Reference proteome</keyword>
<evidence type="ECO:0000313" key="9">
    <source>
        <dbReference type="EMBL" id="QCF24765.1"/>
    </source>
</evidence>
<comment type="subcellular location">
    <subcellularLocation>
        <location evidence="1">Membrane</location>
        <topology evidence="1">Multi-pass membrane protein</topology>
    </subcellularLocation>
</comment>
<reference evidence="9 10" key="1">
    <citation type="submission" date="2018-07" db="EMBL/GenBank/DDBJ databases">
        <title>Marsedoiliclastica nanhaica gen. nov. sp. nov., a novel marine hydrocarbonoclastic bacterium isolated from an in-situ enriched hydrocarbon-degrading consortium in deep-sea sediment.</title>
        <authorList>
            <person name="Dong C."/>
            <person name="Ma T."/>
            <person name="Liu R."/>
            <person name="Shao Z."/>
        </authorList>
    </citation>
    <scope>NUCLEOTIDE SEQUENCE [LARGE SCALE GENOMIC DNA]</scope>
    <source>
        <strain evidence="10">soil36-7</strain>
    </source>
</reference>
<keyword evidence="9" id="KW-0645">Protease</keyword>
<comment type="similarity">
    <text evidence="2">Belongs to the peptidase S54 family.</text>
</comment>